<feature type="domain" description="Zn(2)-C6 fungal-type" evidence="8">
    <location>
        <begin position="59"/>
        <end position="90"/>
    </location>
</feature>
<feature type="region of interest" description="Disordered" evidence="7">
    <location>
        <begin position="1"/>
        <end position="57"/>
    </location>
</feature>
<evidence type="ECO:0000256" key="4">
    <source>
        <dbReference type="ARBA" id="ARBA00023125"/>
    </source>
</evidence>
<dbReference type="STRING" id="215250.A0A316YFS7"/>
<dbReference type="GO" id="GO:0005634">
    <property type="term" value="C:nucleus"/>
    <property type="evidence" value="ECO:0007669"/>
    <property type="project" value="UniProtKB-SubCell"/>
</dbReference>
<feature type="compositionally biased region" description="Low complexity" evidence="7">
    <location>
        <begin position="32"/>
        <end position="47"/>
    </location>
</feature>
<dbReference type="InterPro" id="IPR007219">
    <property type="entry name" value="XnlR_reg_dom"/>
</dbReference>
<keyword evidence="3" id="KW-0805">Transcription regulation</keyword>
<dbReference type="InterPro" id="IPR001138">
    <property type="entry name" value="Zn2Cys6_DnaBD"/>
</dbReference>
<evidence type="ECO:0000259" key="8">
    <source>
        <dbReference type="PROSITE" id="PS50048"/>
    </source>
</evidence>
<dbReference type="GO" id="GO:0000981">
    <property type="term" value="F:DNA-binding transcription factor activity, RNA polymerase II-specific"/>
    <property type="evidence" value="ECO:0007669"/>
    <property type="project" value="InterPro"/>
</dbReference>
<dbReference type="PROSITE" id="PS50048">
    <property type="entry name" value="ZN2_CY6_FUNGAL_2"/>
    <property type="match status" value="1"/>
</dbReference>
<feature type="compositionally biased region" description="Low complexity" evidence="7">
    <location>
        <begin position="662"/>
        <end position="684"/>
    </location>
</feature>
<evidence type="ECO:0000256" key="6">
    <source>
        <dbReference type="ARBA" id="ARBA00023242"/>
    </source>
</evidence>
<dbReference type="GO" id="GO:0008270">
    <property type="term" value="F:zinc ion binding"/>
    <property type="evidence" value="ECO:0007669"/>
    <property type="project" value="InterPro"/>
</dbReference>
<dbReference type="Pfam" id="PF04082">
    <property type="entry name" value="Fungal_trans"/>
    <property type="match status" value="1"/>
</dbReference>
<keyword evidence="10" id="KW-1185">Reference proteome</keyword>
<keyword evidence="4" id="KW-0238">DNA-binding</keyword>
<dbReference type="SUPFAM" id="SSF57701">
    <property type="entry name" value="Zn2/Cys6 DNA-binding domain"/>
    <property type="match status" value="1"/>
</dbReference>
<dbReference type="PANTHER" id="PTHR31845">
    <property type="entry name" value="FINGER DOMAIN PROTEIN, PUTATIVE-RELATED"/>
    <property type="match status" value="1"/>
</dbReference>
<accession>A0A316YFS7</accession>
<organism evidence="9 10">
    <name type="scientific">Acaromyces ingoldii</name>
    <dbReference type="NCBI Taxonomy" id="215250"/>
    <lineage>
        <taxon>Eukaryota</taxon>
        <taxon>Fungi</taxon>
        <taxon>Dikarya</taxon>
        <taxon>Basidiomycota</taxon>
        <taxon>Ustilaginomycotina</taxon>
        <taxon>Exobasidiomycetes</taxon>
        <taxon>Exobasidiales</taxon>
        <taxon>Cryptobasidiaceae</taxon>
        <taxon>Acaromyces</taxon>
    </lineage>
</organism>
<feature type="compositionally biased region" description="Low complexity" evidence="7">
    <location>
        <begin position="1"/>
        <end position="24"/>
    </location>
</feature>
<sequence>MRSGDSPSISGASSSGRSSEEAASTNDRKRPSPQSSTSPSQQQQPQQNGKTKRSRNSRACTWCQRLKMKCSAPDEGPCERCKRTGHECIVVERACRRPWTRKKDMQIQQLTDRIRDMEQVFKASSILTMPGDIKPAPGFSLEATDATTAALAPTAAATTTSTTTTTMAGVPAMAPVAATAGGADSLDAASSILNGQLDLDPSSSSALAPMSEIPVGSNDHLSTLPFVSTGCITAQEGVELFNLFMRRCAFQTVMLDPSYHTVDHVSQSSPFLWACIVYLAATYATARPTLRDELQPEMDWFVGWAVTSGEKKVEVVQGFLLLYFWNRPAADPTMDRAWLYAGIGIRMATELGTGGQGISDAERLNRERTWLMTFLVDRSLSMGAGRPWTIRSDTTLIRDSDSWCQQPQCQIWDLGISALADLLKLTSRQVDVLSSSSKTWASSALGGVSNSSSVDFDCETMMRIYNDELENYRRTWEQRGFFSSPQQSTSPDDDIHLFTMHYVTKQATLRYNYAVLVLNSYGLQYCALNPSKSPPVQSICLPSAISASKNILKAAIDGLGQWLAYAPHTILSLVGYGAVLLVKLARFTSDAVLRQRLLTDVEEAVDFLDKVALGPKHKPARLASMIRAVLSSKTPNEDRAAYPPGMEVRGWPVQSSRAASPSLQHSVQQHSMQSQEQHHQQPSSNTSVAAKTNGGGGMSAPFAATGTGMECSPLTEESDSLASLGLAFGDSAGGCAAAWTLPFSPNELFDESFWIKVPEN</sequence>
<keyword evidence="6" id="KW-0539">Nucleus</keyword>
<dbReference type="RefSeq" id="XP_025375465.1">
    <property type="nucleotide sequence ID" value="XM_025522344.1"/>
</dbReference>
<protein>
    <recommendedName>
        <fullName evidence="8">Zn(2)-C6 fungal-type domain-containing protein</fullName>
    </recommendedName>
</protein>
<evidence type="ECO:0000256" key="1">
    <source>
        <dbReference type="ARBA" id="ARBA00004123"/>
    </source>
</evidence>
<dbReference type="SMART" id="SM00906">
    <property type="entry name" value="Fungal_trans"/>
    <property type="match status" value="1"/>
</dbReference>
<dbReference type="CDD" id="cd12148">
    <property type="entry name" value="fungal_TF_MHR"/>
    <property type="match status" value="1"/>
</dbReference>
<dbReference type="InParanoid" id="A0A316YFS7"/>
<dbReference type="GeneID" id="37044260"/>
<reference evidence="9 10" key="1">
    <citation type="journal article" date="2018" name="Mol. Biol. Evol.">
        <title>Broad Genomic Sampling Reveals a Smut Pathogenic Ancestry of the Fungal Clade Ustilaginomycotina.</title>
        <authorList>
            <person name="Kijpornyongpan T."/>
            <person name="Mondo S.J."/>
            <person name="Barry K."/>
            <person name="Sandor L."/>
            <person name="Lee J."/>
            <person name="Lipzen A."/>
            <person name="Pangilinan J."/>
            <person name="LaButti K."/>
            <person name="Hainaut M."/>
            <person name="Henrissat B."/>
            <person name="Grigoriev I.V."/>
            <person name="Spatafora J.W."/>
            <person name="Aime M.C."/>
        </authorList>
    </citation>
    <scope>NUCLEOTIDE SEQUENCE [LARGE SCALE GENOMIC DNA]</scope>
    <source>
        <strain evidence="9 10">MCA 4198</strain>
    </source>
</reference>
<keyword evidence="2" id="KW-0479">Metal-binding</keyword>
<evidence type="ECO:0000313" key="9">
    <source>
        <dbReference type="EMBL" id="PWN88267.1"/>
    </source>
</evidence>
<dbReference type="InterPro" id="IPR036864">
    <property type="entry name" value="Zn2-C6_fun-type_DNA-bd_sf"/>
</dbReference>
<proteinExistence type="predicted"/>
<dbReference type="EMBL" id="KZ819638">
    <property type="protein sequence ID" value="PWN88267.1"/>
    <property type="molecule type" value="Genomic_DNA"/>
</dbReference>
<dbReference type="Gene3D" id="4.10.240.10">
    <property type="entry name" value="Zn(2)-C6 fungal-type DNA-binding domain"/>
    <property type="match status" value="1"/>
</dbReference>
<dbReference type="GO" id="GO:0000976">
    <property type="term" value="F:transcription cis-regulatory region binding"/>
    <property type="evidence" value="ECO:0007669"/>
    <property type="project" value="TreeGrafter"/>
</dbReference>
<dbReference type="OrthoDB" id="3163292at2759"/>
<name>A0A316YFS7_9BASI</name>
<keyword evidence="5" id="KW-0804">Transcription</keyword>
<gene>
    <name evidence="9" type="ORF">FA10DRAFT_268467</name>
</gene>
<dbReference type="Proteomes" id="UP000245768">
    <property type="component" value="Unassembled WGS sequence"/>
</dbReference>
<evidence type="ECO:0000313" key="10">
    <source>
        <dbReference type="Proteomes" id="UP000245768"/>
    </source>
</evidence>
<dbReference type="GO" id="GO:0006351">
    <property type="term" value="P:DNA-templated transcription"/>
    <property type="evidence" value="ECO:0007669"/>
    <property type="project" value="InterPro"/>
</dbReference>
<dbReference type="CDD" id="cd00067">
    <property type="entry name" value="GAL4"/>
    <property type="match status" value="1"/>
</dbReference>
<evidence type="ECO:0000256" key="5">
    <source>
        <dbReference type="ARBA" id="ARBA00023163"/>
    </source>
</evidence>
<comment type="subcellular location">
    <subcellularLocation>
        <location evidence="1">Nucleus</location>
    </subcellularLocation>
</comment>
<dbReference type="InterPro" id="IPR051089">
    <property type="entry name" value="prtT"/>
</dbReference>
<feature type="region of interest" description="Disordered" evidence="7">
    <location>
        <begin position="634"/>
        <end position="714"/>
    </location>
</feature>
<dbReference type="PANTHER" id="PTHR31845:SF19">
    <property type="entry name" value="TRANSCRIPTION FACTOR DOMAIN-CONTAINING PROTEIN"/>
    <property type="match status" value="1"/>
</dbReference>
<dbReference type="AlphaFoldDB" id="A0A316YFS7"/>
<evidence type="ECO:0000256" key="7">
    <source>
        <dbReference type="SAM" id="MobiDB-lite"/>
    </source>
</evidence>
<evidence type="ECO:0000256" key="3">
    <source>
        <dbReference type="ARBA" id="ARBA00023015"/>
    </source>
</evidence>
<evidence type="ECO:0000256" key="2">
    <source>
        <dbReference type="ARBA" id="ARBA00022723"/>
    </source>
</evidence>